<accession>A0A6A6JAC5</accession>
<evidence type="ECO:0000256" key="1">
    <source>
        <dbReference type="SAM" id="MobiDB-lite"/>
    </source>
</evidence>
<protein>
    <submittedName>
        <fullName evidence="2">Uncharacterized protein</fullName>
    </submittedName>
</protein>
<proteinExistence type="predicted"/>
<dbReference type="PANTHER" id="PTHR48172">
    <property type="match status" value="1"/>
</dbReference>
<feature type="compositionally biased region" description="Polar residues" evidence="1">
    <location>
        <begin position="255"/>
        <end position="270"/>
    </location>
</feature>
<keyword evidence="3" id="KW-1185">Reference proteome</keyword>
<feature type="region of interest" description="Disordered" evidence="1">
    <location>
        <begin position="249"/>
        <end position="271"/>
    </location>
</feature>
<dbReference type="InterPro" id="IPR009291">
    <property type="entry name" value="Vps62"/>
</dbReference>
<evidence type="ECO:0000313" key="2">
    <source>
        <dbReference type="EMBL" id="KAF2272149.1"/>
    </source>
</evidence>
<dbReference type="EMBL" id="ML986526">
    <property type="protein sequence ID" value="KAF2272149.1"/>
    <property type="molecule type" value="Genomic_DNA"/>
</dbReference>
<gene>
    <name evidence="2" type="ORF">EI97DRAFT_386473</name>
</gene>
<dbReference type="GeneID" id="54549247"/>
<organism evidence="2 3">
    <name type="scientific">Westerdykella ornata</name>
    <dbReference type="NCBI Taxonomy" id="318751"/>
    <lineage>
        <taxon>Eukaryota</taxon>
        <taxon>Fungi</taxon>
        <taxon>Dikarya</taxon>
        <taxon>Ascomycota</taxon>
        <taxon>Pezizomycotina</taxon>
        <taxon>Dothideomycetes</taxon>
        <taxon>Pleosporomycetidae</taxon>
        <taxon>Pleosporales</taxon>
        <taxon>Sporormiaceae</taxon>
        <taxon>Westerdykella</taxon>
    </lineage>
</organism>
<evidence type="ECO:0000313" key="3">
    <source>
        <dbReference type="Proteomes" id="UP000800097"/>
    </source>
</evidence>
<dbReference type="Proteomes" id="UP000800097">
    <property type="component" value="Unassembled WGS sequence"/>
</dbReference>
<name>A0A6A6JAC5_WESOR</name>
<dbReference type="AlphaFoldDB" id="A0A6A6JAC5"/>
<dbReference type="PANTHER" id="PTHR48172:SF2">
    <property type="entry name" value="VACUOLAR PROTEIN SORTING PROTEIN 62"/>
    <property type="match status" value="1"/>
</dbReference>
<reference evidence="2" key="1">
    <citation type="journal article" date="2020" name="Stud. Mycol.">
        <title>101 Dothideomycetes genomes: a test case for predicting lifestyles and emergence of pathogens.</title>
        <authorList>
            <person name="Haridas S."/>
            <person name="Albert R."/>
            <person name="Binder M."/>
            <person name="Bloem J."/>
            <person name="Labutti K."/>
            <person name="Salamov A."/>
            <person name="Andreopoulos B."/>
            <person name="Baker S."/>
            <person name="Barry K."/>
            <person name="Bills G."/>
            <person name="Bluhm B."/>
            <person name="Cannon C."/>
            <person name="Castanera R."/>
            <person name="Culley D."/>
            <person name="Daum C."/>
            <person name="Ezra D."/>
            <person name="Gonzalez J."/>
            <person name="Henrissat B."/>
            <person name="Kuo A."/>
            <person name="Liang C."/>
            <person name="Lipzen A."/>
            <person name="Lutzoni F."/>
            <person name="Magnuson J."/>
            <person name="Mondo S."/>
            <person name="Nolan M."/>
            <person name="Ohm R."/>
            <person name="Pangilinan J."/>
            <person name="Park H.-J."/>
            <person name="Ramirez L."/>
            <person name="Alfaro M."/>
            <person name="Sun H."/>
            <person name="Tritt A."/>
            <person name="Yoshinaga Y."/>
            <person name="Zwiers L.-H."/>
            <person name="Turgeon B."/>
            <person name="Goodwin S."/>
            <person name="Spatafora J."/>
            <person name="Crous P."/>
            <person name="Grigoriev I."/>
        </authorList>
    </citation>
    <scope>NUCLEOTIDE SEQUENCE</scope>
    <source>
        <strain evidence="2">CBS 379.55</strain>
    </source>
</reference>
<dbReference type="OrthoDB" id="188042at2759"/>
<dbReference type="Pfam" id="PF06101">
    <property type="entry name" value="Vps62"/>
    <property type="match status" value="1"/>
</dbReference>
<dbReference type="RefSeq" id="XP_033649688.1">
    <property type="nucleotide sequence ID" value="XM_033796072.1"/>
</dbReference>
<sequence length="542" mass="61855">MKGRTPAVAAVSAFLSLFGISQVYQNILFSKITPPSERAQEAEWVATSRSWVDRKACSWFGLCGLAHLNKAAWSTPTGLSKTDDLGDSEKHRGVNLTAFWESANVDPADWSEEERALRQIPDYVLEHAPYIHLYSGEKFWPCDIAEHLIHTTPHLNYTALRAISDHPNLTNLNDLNKWGQYVYLQSDDNVEDRPEWLGGKSNIPSIPDDSDPENWADWDEGARGRFKEDKQGEKEDWFSVGIGDTVDKGGIRRPSSASTGPVPIPTNTPEGEQLVYEDEKHWRPELIRRNPRHRGKKVVGGKSDAPVMLVVVPKDDGVVDAFFFFFYSYNLGNTVFNVRFGNHVGDWEHTVIRFQHGKPKAIFFSEHSFGEAYHWDAVEKIGNRPIGFSASGSHAMYATPGLHPYILPGGILHDQTDRGPLWDPLLNLKSYTYDYQRDILRSSQLTPRAPTGWFYFLGHWGDKFYPLSDPRQYRFLGQYHYVDGPLGPRFKNLGRKRICQGNNECILETRRYSRRLQPKHYPVVGEGERMSEEDTRRFVGPE</sequence>